<protein>
    <submittedName>
        <fullName evidence="1">Uncharacterized protein</fullName>
    </submittedName>
</protein>
<evidence type="ECO:0000313" key="2">
    <source>
        <dbReference type="Proteomes" id="UP000319298"/>
    </source>
</evidence>
<dbReference type="EMBL" id="CP041090">
    <property type="protein sequence ID" value="WWE88610.1"/>
    <property type="molecule type" value="Genomic_DNA"/>
</dbReference>
<accession>A0ABZ2F215</accession>
<reference evidence="1 2" key="2">
    <citation type="journal article" date="2020" name="Int. J. Syst. Evol. Microbiol.">
        <title>Description and complete genome sequences of Bradyrhizobium symbiodeficiens sp. nov., a non-symbiotic bacterium associated with legumes native to Canada.</title>
        <authorList>
            <person name="Bromfield E.S.P."/>
            <person name="Cloutier S."/>
            <person name="Nguyen H.D.T."/>
        </authorList>
    </citation>
    <scope>NUCLEOTIDE SEQUENCE [LARGE SCALE GENOMIC DNA]</scope>
    <source>
        <strain evidence="1 2">65S1MB</strain>
    </source>
</reference>
<name>A0ABZ2F215_9BRAD</name>
<organism evidence="1 2">
    <name type="scientific">Bradyrhizobium symbiodeficiens</name>
    <dbReference type="NCBI Taxonomy" id="1404367"/>
    <lineage>
        <taxon>Bacteria</taxon>
        <taxon>Pseudomonadati</taxon>
        <taxon>Pseudomonadota</taxon>
        <taxon>Alphaproteobacteria</taxon>
        <taxon>Hyphomicrobiales</taxon>
        <taxon>Nitrobacteraceae</taxon>
        <taxon>Bradyrhizobium</taxon>
    </lineage>
</organism>
<reference evidence="2" key="1">
    <citation type="submission" date="2019-06" db="EMBL/GenBank/DDBJ databases">
        <title>Whole-Genome Sequence of Bradyrhizobium sp. 3 Strain 65S1MB.</title>
        <authorList>
            <person name="Bromfield E.S.P."/>
            <person name="Cloutier S."/>
            <person name="Nguyen H.D.T."/>
        </authorList>
    </citation>
    <scope>NUCLEOTIDE SEQUENCE [LARGE SCALE GENOMIC DNA]</scope>
    <source>
        <strain evidence="2">65S1MB</strain>
    </source>
</reference>
<keyword evidence="2" id="KW-1185">Reference proteome</keyword>
<proteinExistence type="predicted"/>
<dbReference type="Proteomes" id="UP000319298">
    <property type="component" value="Chromosome"/>
</dbReference>
<gene>
    <name evidence="1" type="ORF">FJN17_34235</name>
</gene>
<sequence>MTGTETERSGDRVGDLPVILARVKNKGQPIRLIVRQDPSDKDEVITALVDVLGRTLKARTAALQKWYVANACVALNTSELVLSGPRELR</sequence>
<evidence type="ECO:0000313" key="1">
    <source>
        <dbReference type="EMBL" id="WWE88610.1"/>
    </source>
</evidence>